<dbReference type="STRING" id="436017.A4RV16"/>
<dbReference type="PROSITE" id="PS50866">
    <property type="entry name" value="GOLD"/>
    <property type="match status" value="1"/>
</dbReference>
<feature type="transmembrane region" description="Helical" evidence="8">
    <location>
        <begin position="151"/>
        <end position="173"/>
    </location>
</feature>
<keyword evidence="6 8" id="KW-0472">Membrane</keyword>
<evidence type="ECO:0000256" key="2">
    <source>
        <dbReference type="ARBA" id="ARBA00007104"/>
    </source>
</evidence>
<dbReference type="AlphaFoldDB" id="A4RV16"/>
<dbReference type="InterPro" id="IPR015720">
    <property type="entry name" value="Emp24-like"/>
</dbReference>
<evidence type="ECO:0000256" key="5">
    <source>
        <dbReference type="ARBA" id="ARBA00022989"/>
    </source>
</evidence>
<dbReference type="Gramene" id="ABO95352">
    <property type="protein sequence ID" value="ABO95352"/>
    <property type="gene ID" value="OSTLU_33886"/>
</dbReference>
<evidence type="ECO:0000313" key="10">
    <source>
        <dbReference type="EMBL" id="ABO95352.1"/>
    </source>
</evidence>
<evidence type="ECO:0000256" key="3">
    <source>
        <dbReference type="ARBA" id="ARBA00022692"/>
    </source>
</evidence>
<dbReference type="RefSeq" id="XP_001417059.1">
    <property type="nucleotide sequence ID" value="XM_001417022.1"/>
</dbReference>
<dbReference type="SMART" id="SM01190">
    <property type="entry name" value="EMP24_GP25L"/>
    <property type="match status" value="1"/>
</dbReference>
<dbReference type="eggNOG" id="KOG1691">
    <property type="taxonomic scope" value="Eukaryota"/>
</dbReference>
<dbReference type="OrthoDB" id="1929172at2759"/>
<dbReference type="Pfam" id="PF01105">
    <property type="entry name" value="EMP24_GP25L"/>
    <property type="match status" value="1"/>
</dbReference>
<accession>A4RV16</accession>
<comment type="subcellular location">
    <subcellularLocation>
        <location evidence="1 7">Membrane</location>
        <topology evidence="1 7">Single-pass type I membrane protein</topology>
    </subcellularLocation>
</comment>
<keyword evidence="4" id="KW-0732">Signal</keyword>
<dbReference type="PANTHER" id="PTHR22811">
    <property type="entry name" value="TRANSMEMBRANE EMP24 DOMAIN-CONTAINING PROTEIN"/>
    <property type="match status" value="1"/>
</dbReference>
<evidence type="ECO:0000259" key="9">
    <source>
        <dbReference type="PROSITE" id="PS50866"/>
    </source>
</evidence>
<protein>
    <recommendedName>
        <fullName evidence="9">GOLD domain-containing protein</fullName>
    </recommendedName>
</protein>
<comment type="similarity">
    <text evidence="2 7">Belongs to the EMP24/GP25L family.</text>
</comment>
<keyword evidence="11" id="KW-1185">Reference proteome</keyword>
<evidence type="ECO:0000256" key="4">
    <source>
        <dbReference type="ARBA" id="ARBA00022729"/>
    </source>
</evidence>
<evidence type="ECO:0000256" key="7">
    <source>
        <dbReference type="RuleBase" id="RU003827"/>
    </source>
</evidence>
<dbReference type="EMBL" id="CP000583">
    <property type="protein sequence ID" value="ABO95352.1"/>
    <property type="molecule type" value="Genomic_DNA"/>
</dbReference>
<sequence length="183" mass="20480">MKCVSEDIHANAVVLFAFETVMEGDEVSVKVFDAKGKVAWEKNDATSGRHGFTSETEGEHRACFYKPELTSLGDEKAKAAALAKHRVRVDWKHGVAATEWKSLAKATDLDAFTRTLRALEADLREVHDGMLNLRALEAEMRDMNESTNAKVAWLSVLSLSVCVGMCVWQIVYLKGFFERKKLL</sequence>
<organism evidence="10 11">
    <name type="scientific">Ostreococcus lucimarinus (strain CCE9901)</name>
    <dbReference type="NCBI Taxonomy" id="436017"/>
    <lineage>
        <taxon>Eukaryota</taxon>
        <taxon>Viridiplantae</taxon>
        <taxon>Chlorophyta</taxon>
        <taxon>Mamiellophyceae</taxon>
        <taxon>Mamiellales</taxon>
        <taxon>Bathycoccaceae</taxon>
        <taxon>Ostreococcus</taxon>
    </lineage>
</organism>
<keyword evidence="3 7" id="KW-0812">Transmembrane</keyword>
<reference evidence="10 11" key="1">
    <citation type="journal article" date="2007" name="Proc. Natl. Acad. Sci. U.S.A.">
        <title>The tiny eukaryote Ostreococcus provides genomic insights into the paradox of plankton speciation.</title>
        <authorList>
            <person name="Palenik B."/>
            <person name="Grimwood J."/>
            <person name="Aerts A."/>
            <person name="Rouze P."/>
            <person name="Salamov A."/>
            <person name="Putnam N."/>
            <person name="Dupont C."/>
            <person name="Jorgensen R."/>
            <person name="Derelle E."/>
            <person name="Rombauts S."/>
            <person name="Zhou K."/>
            <person name="Otillar R."/>
            <person name="Merchant S.S."/>
            <person name="Podell S."/>
            <person name="Gaasterland T."/>
            <person name="Napoli C."/>
            <person name="Gendler K."/>
            <person name="Manuell A."/>
            <person name="Tai V."/>
            <person name="Vallon O."/>
            <person name="Piganeau G."/>
            <person name="Jancek S."/>
            <person name="Heijde M."/>
            <person name="Jabbari K."/>
            <person name="Bowler C."/>
            <person name="Lohr M."/>
            <person name="Robbens S."/>
            <person name="Werner G."/>
            <person name="Dubchak I."/>
            <person name="Pazour G.J."/>
            <person name="Ren Q."/>
            <person name="Paulsen I."/>
            <person name="Delwiche C."/>
            <person name="Schmutz J."/>
            <person name="Rokhsar D."/>
            <person name="Van de Peer Y."/>
            <person name="Moreau H."/>
            <person name="Grigoriev I.V."/>
        </authorList>
    </citation>
    <scope>NUCLEOTIDE SEQUENCE [LARGE SCALE GENOMIC DNA]</scope>
    <source>
        <strain evidence="10 11">CCE9901</strain>
    </source>
</reference>
<dbReference type="Proteomes" id="UP000001568">
    <property type="component" value="Chromosome 3"/>
</dbReference>
<evidence type="ECO:0000256" key="8">
    <source>
        <dbReference type="SAM" id="Phobius"/>
    </source>
</evidence>
<dbReference type="HOGENOM" id="CLU_066963_3_1_1"/>
<dbReference type="GO" id="GO:0016020">
    <property type="term" value="C:membrane"/>
    <property type="evidence" value="ECO:0007669"/>
    <property type="project" value="UniProtKB-SubCell"/>
</dbReference>
<feature type="domain" description="GOLD" evidence="9">
    <location>
        <begin position="1"/>
        <end position="89"/>
    </location>
</feature>
<evidence type="ECO:0000256" key="1">
    <source>
        <dbReference type="ARBA" id="ARBA00004479"/>
    </source>
</evidence>
<dbReference type="KEGG" id="olu:OSTLU_33886"/>
<dbReference type="GeneID" id="5001096"/>
<dbReference type="InterPro" id="IPR009038">
    <property type="entry name" value="GOLD_dom"/>
</dbReference>
<evidence type="ECO:0000313" key="11">
    <source>
        <dbReference type="Proteomes" id="UP000001568"/>
    </source>
</evidence>
<name>A4RV16_OSTLU</name>
<evidence type="ECO:0000256" key="6">
    <source>
        <dbReference type="ARBA" id="ARBA00023136"/>
    </source>
</evidence>
<gene>
    <name evidence="10" type="ORF">OSTLU_33886</name>
</gene>
<proteinExistence type="inferred from homology"/>
<dbReference type="OMA" id="MAIRGIF"/>
<keyword evidence="5 8" id="KW-1133">Transmembrane helix</keyword>